<evidence type="ECO:0000313" key="4">
    <source>
        <dbReference type="Proteomes" id="UP001240150"/>
    </source>
</evidence>
<keyword evidence="2" id="KW-0472">Membrane</keyword>
<evidence type="ECO:0008006" key="5">
    <source>
        <dbReference type="Google" id="ProtNLM"/>
    </source>
</evidence>
<dbReference type="RefSeq" id="WP_284914227.1">
    <property type="nucleotide sequence ID" value="NZ_CP126980.1"/>
</dbReference>
<keyword evidence="4" id="KW-1185">Reference proteome</keyword>
<protein>
    <recommendedName>
        <fullName evidence="5">GP-PDE domain-containing protein</fullName>
    </recommendedName>
</protein>
<feature type="compositionally biased region" description="Basic and acidic residues" evidence="1">
    <location>
        <begin position="147"/>
        <end position="170"/>
    </location>
</feature>
<gene>
    <name evidence="3" type="ORF">ACTOB_004984</name>
</gene>
<keyword evidence="2" id="KW-1133">Transmembrane helix</keyword>
<accession>A0ABY8W590</accession>
<feature type="transmembrane region" description="Helical" evidence="2">
    <location>
        <begin position="190"/>
        <end position="210"/>
    </location>
</feature>
<reference evidence="3 4" key="1">
    <citation type="submission" date="2023-06" db="EMBL/GenBank/DDBJ databases">
        <authorList>
            <person name="Yushchuk O."/>
            <person name="Binda E."/>
            <person name="Ruckert-Reed C."/>
            <person name="Fedorenko V."/>
            <person name="Kalinowski J."/>
            <person name="Marinelli F."/>
        </authorList>
    </citation>
    <scope>NUCLEOTIDE SEQUENCE [LARGE SCALE GENOMIC DNA]</scope>
    <source>
        <strain evidence="3 4">NRRL 3884</strain>
    </source>
</reference>
<dbReference type="Proteomes" id="UP001240150">
    <property type="component" value="Chromosome"/>
</dbReference>
<feature type="region of interest" description="Disordered" evidence="1">
    <location>
        <begin position="138"/>
        <end position="170"/>
    </location>
</feature>
<sequence length="643" mass="69486">MREPLSPWWNRVEEAAQLLASRLNALVTRAAREGVYSPPPGAPAPRRRRQPASLRHLAEVIRTHRLAPGTSVDKDGVAAVLAGNPQSVADPVLVLAVARAAHLIARVPLERADADRLVVAAAHVSALIDAAREADERAPHLVPVPRRPADDSRAEEPRPTEDSRASEPRPAEPVIIEAYYTTRRPGRRRALIAGILGALVLAGSAAVVGFRDWGAETPPAAVTSPAPAAGGAVTALGHGDAHDDYLNPRPVRDAFDHGFTGLDVDVVVHHGRLLLCHHVDGDVCRDPRDRRIAARPFDATYLRGLQTRVSTYGGRVYPGFQQPVLLFVEITCVTDGAGCRLPADRAAAATDPNNPLVVARTIMDALVPYRGMLFHVDGTARHWGPVQVVVAGDHNDDRFPTGATGDESVRELLARQADTYAFLDGSFAVDRDQYNADLVPVITFPTPATDRSCPAPGGKPIQSRHWDNIVKAQSTGHHVRVWDPRDCPDRSDFWTDALFGGVDYLSTSHLALLGDWLTTNAAGGGGGHCGVPEWIAEQRLVGQYCTLATGDVPVMSRPDQNSAPVGSLAKGGSTWFLGQQPGEAYPYYSLHNFWWAYTRADNGQWGWVSLVHFTDPLPDQSADGLQYGCYDVRPGESDDCHAL</sequence>
<proteinExistence type="predicted"/>
<dbReference type="EMBL" id="CP126980">
    <property type="protein sequence ID" value="WIM93019.1"/>
    <property type="molecule type" value="Genomic_DNA"/>
</dbReference>
<keyword evidence="2" id="KW-0812">Transmembrane</keyword>
<evidence type="ECO:0000256" key="2">
    <source>
        <dbReference type="SAM" id="Phobius"/>
    </source>
</evidence>
<organism evidence="3 4">
    <name type="scientific">Actinoplanes oblitus</name>
    <dbReference type="NCBI Taxonomy" id="3040509"/>
    <lineage>
        <taxon>Bacteria</taxon>
        <taxon>Bacillati</taxon>
        <taxon>Actinomycetota</taxon>
        <taxon>Actinomycetes</taxon>
        <taxon>Micromonosporales</taxon>
        <taxon>Micromonosporaceae</taxon>
        <taxon>Actinoplanes</taxon>
    </lineage>
</organism>
<evidence type="ECO:0000313" key="3">
    <source>
        <dbReference type="EMBL" id="WIM93019.1"/>
    </source>
</evidence>
<evidence type="ECO:0000256" key="1">
    <source>
        <dbReference type="SAM" id="MobiDB-lite"/>
    </source>
</evidence>
<name>A0ABY8W590_9ACTN</name>